<sequence>MKQNEDFYFDCILGFFILCPDLINVFLKELKND</sequence>
<feature type="transmembrane region" description="Helical" evidence="1">
    <location>
        <begin position="7"/>
        <end position="27"/>
    </location>
</feature>
<dbReference type="KEGG" id="sulj:SJPD1_1057"/>
<reference evidence="3" key="3">
    <citation type="journal article" date="2020" name="MicrobiologyOpen">
        <title>Tetrachloroethene respiration in Sulfurospirillum species is regulated by a two-component system as unraveled by comparative genomics, transcriptomics, and regulator binding studies.</title>
        <authorList>
            <person name="Esken J."/>
            <person name="Goris T."/>
            <person name="Gadkari J."/>
            <person name="Bischler T."/>
            <person name="Forstner K.U."/>
            <person name="Sharma C.M."/>
            <person name="Diekert G."/>
            <person name="Schubert T."/>
        </authorList>
    </citation>
    <scope>NUCLEOTIDE SEQUENCE</scope>
    <source>
        <strain evidence="3">JPD-1</strain>
    </source>
</reference>
<reference evidence="4" key="1">
    <citation type="submission" date="2017-09" db="EMBL/GenBank/DDBJ databases">
        <title>The complete genome of Sulfurospirillum sp. JPD-1.</title>
        <authorList>
            <person name="Goris T."/>
        </authorList>
    </citation>
    <scope>NUCLEOTIDE SEQUENCE [LARGE SCALE GENOMIC DNA]</scope>
    <source>
        <strain evidence="4">JPD-1</strain>
    </source>
</reference>
<keyword evidence="1" id="KW-1133">Transmembrane helix</keyword>
<name>A0A290HUX4_9BACT</name>
<proteinExistence type="predicted"/>
<dbReference type="EMBL" id="CP023275">
    <property type="protein sequence ID" value="ATB68874.1"/>
    <property type="molecule type" value="Genomic_DNA"/>
</dbReference>
<evidence type="ECO:0000313" key="2">
    <source>
        <dbReference type="EMBL" id="ATB68874.1"/>
    </source>
</evidence>
<dbReference type="EMBL" id="CP023275">
    <property type="protein sequence ID" value="ATB69169.1"/>
    <property type="molecule type" value="Genomic_DNA"/>
</dbReference>
<evidence type="ECO:0000256" key="1">
    <source>
        <dbReference type="SAM" id="Phobius"/>
    </source>
</evidence>
<accession>A0A290HUX4</accession>
<evidence type="ECO:0000313" key="3">
    <source>
        <dbReference type="EMBL" id="ATB69169.1"/>
    </source>
</evidence>
<keyword evidence="1" id="KW-0472">Membrane</keyword>
<evidence type="ECO:0000313" key="4">
    <source>
        <dbReference type="Proteomes" id="UP000217349"/>
    </source>
</evidence>
<protein>
    <submittedName>
        <fullName evidence="3">Uncharacterized protein</fullName>
    </submittedName>
</protein>
<dbReference type="AlphaFoldDB" id="A0A290HUX4"/>
<reference evidence="3" key="2">
    <citation type="submission" date="2017-09" db="EMBL/GenBank/DDBJ databases">
        <authorList>
            <person name="Goris T."/>
        </authorList>
    </citation>
    <scope>NUCLEOTIDE SEQUENCE</scope>
    <source>
        <strain evidence="3">JPD-1</strain>
    </source>
</reference>
<keyword evidence="1" id="KW-0812">Transmembrane</keyword>
<dbReference type="KEGG" id="sulj:SJPD1_0760"/>
<dbReference type="Proteomes" id="UP000217349">
    <property type="component" value="Chromosome"/>
</dbReference>
<gene>
    <name evidence="2" type="ORF">SJPD1_0760</name>
    <name evidence="3" type="ORF">SJPD1_1057</name>
</gene>
<organism evidence="3 4">
    <name type="scientific">Sulfurospirillum diekertiae</name>
    <dbReference type="NCBI Taxonomy" id="1854492"/>
    <lineage>
        <taxon>Bacteria</taxon>
        <taxon>Pseudomonadati</taxon>
        <taxon>Campylobacterota</taxon>
        <taxon>Epsilonproteobacteria</taxon>
        <taxon>Campylobacterales</taxon>
        <taxon>Sulfurospirillaceae</taxon>
        <taxon>Sulfurospirillum</taxon>
    </lineage>
</organism>